<accession>A0A286RGN9</accession>
<evidence type="ECO:0000256" key="1">
    <source>
        <dbReference type="SAM" id="Phobius"/>
    </source>
</evidence>
<keyword evidence="1" id="KW-1133">Transmembrane helix</keyword>
<dbReference type="AlphaFoldDB" id="A0A286RGN9"/>
<proteinExistence type="predicted"/>
<protein>
    <recommendedName>
        <fullName evidence="2">DUF6690 domain-containing protein</fullName>
    </recommendedName>
</protein>
<dbReference type="KEGG" id="ttf:THTE_2532"/>
<dbReference type="EMBL" id="CP018477">
    <property type="protein sequence ID" value="ASV75134.1"/>
    <property type="molecule type" value="Genomic_DNA"/>
</dbReference>
<organism evidence="3 4">
    <name type="scientific">Thermogutta terrifontis</name>
    <dbReference type="NCBI Taxonomy" id="1331910"/>
    <lineage>
        <taxon>Bacteria</taxon>
        <taxon>Pseudomonadati</taxon>
        <taxon>Planctomycetota</taxon>
        <taxon>Planctomycetia</taxon>
        <taxon>Pirellulales</taxon>
        <taxon>Thermoguttaceae</taxon>
        <taxon>Thermogutta</taxon>
    </lineage>
</organism>
<dbReference type="Proteomes" id="UP000215086">
    <property type="component" value="Chromosome"/>
</dbReference>
<name>A0A286RGN9_9BACT</name>
<gene>
    <name evidence="3" type="ORF">THTE_2532</name>
</gene>
<sequence>MGDNEQKPQEQPKPPPPTPVLNQVILAVIGLLLVLSPIVVLSGSGSLAAVLAKILSGEPVLTSLGMGNGSDQKTVSPQEVEEALPPLVDMSEIFRFDISPDWVVSRFPRVTTGLAILNFQGYRVPLVTGTAEDDLVGTVTYYFDASRQVRRIVFEGTTGNPNRLLAFLATYYGFVYRPTNNPAVYLYVVPEEGSRGETHSYLWIRPRGVLTSSDPQHRFDLSLVLERPDR</sequence>
<evidence type="ECO:0000313" key="4">
    <source>
        <dbReference type="Proteomes" id="UP000215086"/>
    </source>
</evidence>
<keyword evidence="4" id="KW-1185">Reference proteome</keyword>
<dbReference type="Pfam" id="PF20397">
    <property type="entry name" value="DUF6690"/>
    <property type="match status" value="1"/>
</dbReference>
<evidence type="ECO:0000259" key="2">
    <source>
        <dbReference type="Pfam" id="PF20397"/>
    </source>
</evidence>
<dbReference type="OrthoDB" id="258357at2"/>
<dbReference type="RefSeq" id="WP_095415284.1">
    <property type="nucleotide sequence ID" value="NZ_CP018477.1"/>
</dbReference>
<feature type="transmembrane region" description="Helical" evidence="1">
    <location>
        <begin position="20"/>
        <end position="41"/>
    </location>
</feature>
<evidence type="ECO:0000313" key="3">
    <source>
        <dbReference type="EMBL" id="ASV75134.1"/>
    </source>
</evidence>
<reference evidence="3 4" key="1">
    <citation type="journal article" name="Front. Microbiol.">
        <title>Sugar Metabolism of the First Thermophilic Planctomycete Thermogutta terrifontis: Comparative Genomic and Transcriptomic Approaches.</title>
        <authorList>
            <person name="Elcheninov A.G."/>
            <person name="Menzel P."/>
            <person name="Gudbergsdottir S.R."/>
            <person name="Slesarev A.I."/>
            <person name="Kadnikov V.V."/>
            <person name="Krogh A."/>
            <person name="Bonch-Osmolovskaya E.A."/>
            <person name="Peng X."/>
            <person name="Kublanov I.V."/>
        </authorList>
    </citation>
    <scope>NUCLEOTIDE SEQUENCE [LARGE SCALE GENOMIC DNA]</scope>
    <source>
        <strain evidence="3 4">R1</strain>
    </source>
</reference>
<dbReference type="InterPro" id="IPR046512">
    <property type="entry name" value="DUF6690"/>
</dbReference>
<keyword evidence="1" id="KW-0812">Transmembrane</keyword>
<keyword evidence="1" id="KW-0472">Membrane</keyword>
<feature type="domain" description="DUF6690" evidence="2">
    <location>
        <begin position="76"/>
        <end position="229"/>
    </location>
</feature>